<name>A0A9X1XAC8_9BACL</name>
<organism evidence="2 3">
    <name type="scientific">Fictibacillus marinisediminis</name>
    <dbReference type="NCBI Taxonomy" id="2878389"/>
    <lineage>
        <taxon>Bacteria</taxon>
        <taxon>Bacillati</taxon>
        <taxon>Bacillota</taxon>
        <taxon>Bacilli</taxon>
        <taxon>Bacillales</taxon>
        <taxon>Fictibacillaceae</taxon>
        <taxon>Fictibacillus</taxon>
    </lineage>
</organism>
<dbReference type="InterPro" id="IPR036514">
    <property type="entry name" value="SGNH_hydro_sf"/>
</dbReference>
<evidence type="ECO:0000313" key="2">
    <source>
        <dbReference type="EMBL" id="MCK6257212.1"/>
    </source>
</evidence>
<dbReference type="SUPFAM" id="SSF52266">
    <property type="entry name" value="SGNH hydrolase"/>
    <property type="match status" value="1"/>
</dbReference>
<keyword evidence="3" id="KW-1185">Reference proteome</keyword>
<dbReference type="AlphaFoldDB" id="A0A9X1XAC8"/>
<dbReference type="Proteomes" id="UP001139011">
    <property type="component" value="Unassembled WGS sequence"/>
</dbReference>
<reference evidence="2" key="1">
    <citation type="submission" date="2021-09" db="EMBL/GenBank/DDBJ databases">
        <title>Genome analysis of Fictibacillus sp. KIGAM418 isolated from marine sediment.</title>
        <authorList>
            <person name="Seo M.-J."/>
            <person name="Cho E.-S."/>
            <person name="Hwang C.Y."/>
        </authorList>
    </citation>
    <scope>NUCLEOTIDE SEQUENCE</scope>
    <source>
        <strain evidence="2">KIGAM418</strain>
    </source>
</reference>
<evidence type="ECO:0000313" key="3">
    <source>
        <dbReference type="Proteomes" id="UP001139011"/>
    </source>
</evidence>
<gene>
    <name evidence="2" type="ORF">LCY76_11460</name>
</gene>
<proteinExistence type="predicted"/>
<dbReference type="Pfam" id="PF13472">
    <property type="entry name" value="Lipase_GDSL_2"/>
    <property type="match status" value="1"/>
</dbReference>
<evidence type="ECO:0000259" key="1">
    <source>
        <dbReference type="Pfam" id="PF13472"/>
    </source>
</evidence>
<dbReference type="GO" id="GO:0004622">
    <property type="term" value="F:phosphatidylcholine lysophospholipase activity"/>
    <property type="evidence" value="ECO:0007669"/>
    <property type="project" value="TreeGrafter"/>
</dbReference>
<dbReference type="PANTHER" id="PTHR30383">
    <property type="entry name" value="THIOESTERASE 1/PROTEASE 1/LYSOPHOSPHOLIPASE L1"/>
    <property type="match status" value="1"/>
</dbReference>
<dbReference type="PANTHER" id="PTHR30383:SF27">
    <property type="entry name" value="SPORE GERMINATION LIPASE LIPC"/>
    <property type="match status" value="1"/>
</dbReference>
<sequence>MGLSWKVNSHYTALGDSISVGIGSSKEWGSFVQRYTVLLEHTLFKTYHLSNYAKNGFTTLDVLSSIEEPKVRKALMNSEIITITAGGNDLIKAGKKYLLKKEEVEFHHTLKECQRNMSAILKNIIEMKEKGRKNYIIRITNIYNPYHKWDLAYKWVNLFNAYIQTFQKYPNVRVADIYSLFVRREKELLSWDSIHPNNLGHKMIAQAVYDTGFGPLSPHFD</sequence>
<protein>
    <submittedName>
        <fullName evidence="2">GDSL-type esterase/lipase family protein</fullName>
    </submittedName>
</protein>
<accession>A0A9X1XAC8</accession>
<dbReference type="RefSeq" id="WP_248252732.1">
    <property type="nucleotide sequence ID" value="NZ_JAIWJX010000002.1"/>
</dbReference>
<feature type="domain" description="SGNH hydrolase-type esterase" evidence="1">
    <location>
        <begin position="13"/>
        <end position="202"/>
    </location>
</feature>
<comment type="caution">
    <text evidence="2">The sequence shown here is derived from an EMBL/GenBank/DDBJ whole genome shotgun (WGS) entry which is preliminary data.</text>
</comment>
<dbReference type="Gene3D" id="3.40.50.1110">
    <property type="entry name" value="SGNH hydrolase"/>
    <property type="match status" value="1"/>
</dbReference>
<dbReference type="EMBL" id="JAIWJX010000002">
    <property type="protein sequence ID" value="MCK6257212.1"/>
    <property type="molecule type" value="Genomic_DNA"/>
</dbReference>
<dbReference type="InterPro" id="IPR051532">
    <property type="entry name" value="Ester_Hydrolysis_Enzymes"/>
</dbReference>
<dbReference type="InterPro" id="IPR013830">
    <property type="entry name" value="SGNH_hydro"/>
</dbReference>